<dbReference type="Gene3D" id="3.10.20.90">
    <property type="entry name" value="Phosphatidylinositol 3-kinase Catalytic Subunit, Chain A, domain 1"/>
    <property type="match status" value="1"/>
</dbReference>
<keyword evidence="3" id="KW-0963">Cytoplasm</keyword>
<dbReference type="GO" id="GO:0005730">
    <property type="term" value="C:nucleolus"/>
    <property type="evidence" value="ECO:0007669"/>
    <property type="project" value="UniProtKB-SubCell"/>
</dbReference>
<dbReference type="PANTHER" id="PTHR23010">
    <property type="entry name" value="MIDNOLIN"/>
    <property type="match status" value="1"/>
</dbReference>
<feature type="compositionally biased region" description="Polar residues" evidence="5">
    <location>
        <begin position="170"/>
        <end position="184"/>
    </location>
</feature>
<evidence type="ECO:0000256" key="4">
    <source>
        <dbReference type="ARBA" id="ARBA00023242"/>
    </source>
</evidence>
<reference evidence="7" key="1">
    <citation type="submission" date="2025-08" db="UniProtKB">
        <authorList>
            <consortium name="Ensembl"/>
        </authorList>
    </citation>
    <scope>IDENTIFICATION</scope>
</reference>
<dbReference type="GO" id="GO:0005829">
    <property type="term" value="C:cytosol"/>
    <property type="evidence" value="ECO:0007669"/>
    <property type="project" value="UniProtKB-SubCell"/>
</dbReference>
<dbReference type="PROSITE" id="PS50053">
    <property type="entry name" value="UBIQUITIN_2"/>
    <property type="match status" value="1"/>
</dbReference>
<comment type="subcellular location">
    <subcellularLocation>
        <location evidence="1">Cytoplasm</location>
        <location evidence="1">Cytosol</location>
    </subcellularLocation>
    <subcellularLocation>
        <location evidence="2">Nucleus</location>
        <location evidence="2">Nucleolus</location>
    </subcellularLocation>
</comment>
<organism evidence="7 8">
    <name type="scientific">Cyprinus carpio</name>
    <name type="common">Common carp</name>
    <dbReference type="NCBI Taxonomy" id="7962"/>
    <lineage>
        <taxon>Eukaryota</taxon>
        <taxon>Metazoa</taxon>
        <taxon>Chordata</taxon>
        <taxon>Craniata</taxon>
        <taxon>Vertebrata</taxon>
        <taxon>Euteleostomi</taxon>
        <taxon>Actinopterygii</taxon>
        <taxon>Neopterygii</taxon>
        <taxon>Teleostei</taxon>
        <taxon>Ostariophysi</taxon>
        <taxon>Cypriniformes</taxon>
        <taxon>Cyprinidae</taxon>
        <taxon>Cyprininae</taxon>
        <taxon>Cyprinus</taxon>
    </lineage>
</organism>
<evidence type="ECO:0000259" key="6">
    <source>
        <dbReference type="PROSITE" id="PS50053"/>
    </source>
</evidence>
<dbReference type="Ensembl" id="ENSCCRT00020086289.1">
    <property type="protein sequence ID" value="ENSCCRP00020078710.1"/>
    <property type="gene ID" value="ENSCCRG00020036583.1"/>
</dbReference>
<protein>
    <recommendedName>
        <fullName evidence="6">Ubiquitin-like domain-containing protein</fullName>
    </recommendedName>
</protein>
<dbReference type="AlphaFoldDB" id="A0A8C2IE54"/>
<dbReference type="FunFam" id="3.10.20.90:FF:000180">
    <property type="entry name" value="midnolin isoform X1"/>
    <property type="match status" value="1"/>
</dbReference>
<dbReference type="Proteomes" id="UP000694701">
    <property type="component" value="Unplaced"/>
</dbReference>
<feature type="region of interest" description="Disordered" evidence="5">
    <location>
        <begin position="292"/>
        <end position="346"/>
    </location>
</feature>
<dbReference type="PANTHER" id="PTHR23010:SF1">
    <property type="entry name" value="MIDNOLIN"/>
    <property type="match status" value="1"/>
</dbReference>
<dbReference type="SUPFAM" id="SSF54236">
    <property type="entry name" value="Ubiquitin-like"/>
    <property type="match status" value="1"/>
</dbReference>
<proteinExistence type="predicted"/>
<dbReference type="InterPro" id="IPR039336">
    <property type="entry name" value="Midnolin"/>
</dbReference>
<name>A0A8C2IE54_CYPCA</name>
<keyword evidence="4" id="KW-0539">Nucleus</keyword>
<evidence type="ECO:0000256" key="3">
    <source>
        <dbReference type="ARBA" id="ARBA00022490"/>
    </source>
</evidence>
<evidence type="ECO:0000256" key="2">
    <source>
        <dbReference type="ARBA" id="ARBA00004604"/>
    </source>
</evidence>
<feature type="domain" description="Ubiquitin-like" evidence="6">
    <location>
        <begin position="26"/>
        <end position="100"/>
    </location>
</feature>
<sequence length="418" mass="46176">MERNTEARSHGSWSRCEELLRGDASMNVSISSTTGSRFELSVPLEETVEGLHRRLSEKLRVPRERLLLLHRDTRLNSGKLLDFGVVDGSRLTLVPTVEAGLMSQSCRSEQSVLQALESLSDAQVSDFLSGRCPLTLALRVGDHMMFVQLQLAAQASGGQLSLSRGPHTGAVTSGNPSDSQQQEQDVFKSCTAPPSSHDSHAHGAQSPAPAPPCIQVRHERQKTAEGSRPRCKPGAVIESLVNHAPGVFSGTFSGTLHPTCQDRSGRPRRDISTILQILNDLLSATRLYQRSPPTLTHLRCPPTSHTPPASPTSHTHTPPPSPTSDRPQPQPHAHLCRPSGERLRQTENKAMRCKVEQLQLLLQQRRLRRKARRDTHAPYRWITQRQNLSSDAPLPLDYQEPVWKPDGPADINPEFIVV</sequence>
<dbReference type="CDD" id="cd01804">
    <property type="entry name" value="Ubl_midnolin"/>
    <property type="match status" value="1"/>
</dbReference>
<evidence type="ECO:0000313" key="8">
    <source>
        <dbReference type="Proteomes" id="UP000694701"/>
    </source>
</evidence>
<evidence type="ECO:0000256" key="5">
    <source>
        <dbReference type="SAM" id="MobiDB-lite"/>
    </source>
</evidence>
<feature type="region of interest" description="Disordered" evidence="5">
    <location>
        <begin position="159"/>
        <end position="212"/>
    </location>
</feature>
<dbReference type="InterPro" id="IPR000626">
    <property type="entry name" value="Ubiquitin-like_dom"/>
</dbReference>
<accession>A0A8C2IE54</accession>
<evidence type="ECO:0000256" key="1">
    <source>
        <dbReference type="ARBA" id="ARBA00004514"/>
    </source>
</evidence>
<evidence type="ECO:0000313" key="7">
    <source>
        <dbReference type="Ensembl" id="ENSCCRP00020078710.1"/>
    </source>
</evidence>
<dbReference type="InterPro" id="IPR029071">
    <property type="entry name" value="Ubiquitin-like_domsf"/>
</dbReference>